<proteinExistence type="predicted"/>
<protein>
    <recommendedName>
        <fullName evidence="3">Cytochrome C</fullName>
    </recommendedName>
</protein>
<dbReference type="RefSeq" id="WP_235314587.1">
    <property type="nucleotide sequence ID" value="NZ_JAKGAS010000022.1"/>
</dbReference>
<evidence type="ECO:0008006" key="3">
    <source>
        <dbReference type="Google" id="ProtNLM"/>
    </source>
</evidence>
<gene>
    <name evidence="1" type="ORF">L0668_20445</name>
</gene>
<accession>A0ABS9DDQ4</accession>
<evidence type="ECO:0000313" key="2">
    <source>
        <dbReference type="Proteomes" id="UP001521137"/>
    </source>
</evidence>
<name>A0ABS9DDQ4_9ALTE</name>
<evidence type="ECO:0000313" key="1">
    <source>
        <dbReference type="EMBL" id="MCF2950490.1"/>
    </source>
</evidence>
<organism evidence="1 2">
    <name type="scientific">Paraglaciecola algarum</name>
    <dbReference type="NCBI Taxonomy" id="3050085"/>
    <lineage>
        <taxon>Bacteria</taxon>
        <taxon>Pseudomonadati</taxon>
        <taxon>Pseudomonadota</taxon>
        <taxon>Gammaproteobacteria</taxon>
        <taxon>Alteromonadales</taxon>
        <taxon>Alteromonadaceae</taxon>
        <taxon>Paraglaciecola</taxon>
    </lineage>
</organism>
<sequence>MQQLDQQLQKQDKLQINRKAVSKTLRNIEDIATSLKARETGSNHPFLENTMREFVSTVSKARIATSLGQTNYYLAGKVSGACMNCHRVNR</sequence>
<dbReference type="Proteomes" id="UP001521137">
    <property type="component" value="Unassembled WGS sequence"/>
</dbReference>
<keyword evidence="2" id="KW-1185">Reference proteome</keyword>
<comment type="caution">
    <text evidence="1">The sequence shown here is derived from an EMBL/GenBank/DDBJ whole genome shotgun (WGS) entry which is preliminary data.</text>
</comment>
<reference evidence="1 2" key="1">
    <citation type="submission" date="2022-01" db="EMBL/GenBank/DDBJ databases">
        <title>Paraglaciecola sp. G1-23.</title>
        <authorList>
            <person name="Jin M.S."/>
            <person name="Han D.M."/>
            <person name="Kim H.M."/>
            <person name="Jeon C.O."/>
        </authorList>
    </citation>
    <scope>NUCLEOTIDE SEQUENCE [LARGE SCALE GENOMIC DNA]</scope>
    <source>
        <strain evidence="1 2">G1-23</strain>
    </source>
</reference>
<dbReference type="EMBL" id="JAKGAS010000022">
    <property type="protein sequence ID" value="MCF2950490.1"/>
    <property type="molecule type" value="Genomic_DNA"/>
</dbReference>